<comment type="caution">
    <text evidence="2">The sequence shown here is derived from an EMBL/GenBank/DDBJ whole genome shotgun (WGS) entry which is preliminary data.</text>
</comment>
<keyword evidence="3" id="KW-1185">Reference proteome</keyword>
<dbReference type="Pfam" id="PF01875">
    <property type="entry name" value="Memo"/>
    <property type="match status" value="1"/>
</dbReference>
<dbReference type="EMBL" id="JAVREJ010000024">
    <property type="protein sequence ID" value="MDT0353023.1"/>
    <property type="molecule type" value="Genomic_DNA"/>
</dbReference>
<proteinExistence type="inferred from homology"/>
<dbReference type="PANTHER" id="PTHR11060">
    <property type="entry name" value="PROTEIN MEMO1"/>
    <property type="match status" value="1"/>
</dbReference>
<comment type="similarity">
    <text evidence="1">Belongs to the MEMO1 family.</text>
</comment>
<dbReference type="InterPro" id="IPR002737">
    <property type="entry name" value="MEMO1_fam"/>
</dbReference>
<dbReference type="Proteomes" id="UP001183202">
    <property type="component" value="Unassembled WGS sequence"/>
</dbReference>
<evidence type="ECO:0000313" key="2">
    <source>
        <dbReference type="EMBL" id="MDT0353023.1"/>
    </source>
</evidence>
<name>A0ABU2NHR9_9PSEU</name>
<sequence length="269" mass="27496">MRPAAVAGRFYPDDPDALAALVDALLADVPPPRRRSRPVAVVAPHAGFRFSGPVAAAAYADLSSWRGNVGRVVVLGPAHFTPLHGMAIPSVGAFATPLGPVPVDADARAVAAGLSAVVVDDEPHASEHAIETQLPFLIRTLGPGVPVLPVVVGGTPPSAVATLLTTLLGAAGTIVVVSTDLSHYLNRAQARERDTHTAAAVLACNGDALQPGDACGFHPLRGLLRHAVDRGLVVDQLQLATSADTGGNPGRVVGYGAFLFHEATGEATE</sequence>
<dbReference type="RefSeq" id="WP_311559535.1">
    <property type="nucleotide sequence ID" value="NZ_JAVREJ010000024.1"/>
</dbReference>
<reference evidence="3" key="1">
    <citation type="submission" date="2023-07" db="EMBL/GenBank/DDBJ databases">
        <title>30 novel species of actinomycetes from the DSMZ collection.</title>
        <authorList>
            <person name="Nouioui I."/>
        </authorList>
    </citation>
    <scope>NUCLEOTIDE SEQUENCE [LARGE SCALE GENOMIC DNA]</scope>
    <source>
        <strain evidence="3">DSM 45834</strain>
    </source>
</reference>
<evidence type="ECO:0000256" key="1">
    <source>
        <dbReference type="ARBA" id="ARBA00006315"/>
    </source>
</evidence>
<dbReference type="NCBIfam" id="TIGR04336">
    <property type="entry name" value="AmmeMemoSam_B"/>
    <property type="match status" value="1"/>
</dbReference>
<evidence type="ECO:0000313" key="3">
    <source>
        <dbReference type="Proteomes" id="UP001183202"/>
    </source>
</evidence>
<organism evidence="2 3">
    <name type="scientific">Pseudonocardia charpentierae</name>
    <dbReference type="NCBI Taxonomy" id="3075545"/>
    <lineage>
        <taxon>Bacteria</taxon>
        <taxon>Bacillati</taxon>
        <taxon>Actinomycetota</taxon>
        <taxon>Actinomycetes</taxon>
        <taxon>Pseudonocardiales</taxon>
        <taxon>Pseudonocardiaceae</taxon>
        <taxon>Pseudonocardia</taxon>
    </lineage>
</organism>
<dbReference type="CDD" id="cd07361">
    <property type="entry name" value="MEMO_like"/>
    <property type="match status" value="1"/>
</dbReference>
<protein>
    <submittedName>
        <fullName evidence="2">AmmeMemoRadiSam system protein B</fullName>
    </submittedName>
</protein>
<dbReference type="PANTHER" id="PTHR11060:SF0">
    <property type="entry name" value="PROTEIN MEMO1"/>
    <property type="match status" value="1"/>
</dbReference>
<gene>
    <name evidence="2" type="primary">amrB</name>
    <name evidence="2" type="ORF">RM445_26260</name>
</gene>
<accession>A0ABU2NHR9</accession>
<dbReference type="Gene3D" id="3.40.830.10">
    <property type="entry name" value="LigB-like"/>
    <property type="match status" value="1"/>
</dbReference>